<accession>A0A2U9P045</accession>
<dbReference type="RefSeq" id="WP_110627514.1">
    <property type="nucleotide sequence ID" value="NZ_CP029788.1"/>
</dbReference>
<gene>
    <name evidence="1" type="ORF">DMT42_09875</name>
</gene>
<dbReference type="AlphaFoldDB" id="A0A2U9P045"/>
<evidence type="ECO:0000313" key="1">
    <source>
        <dbReference type="EMBL" id="AWT42591.1"/>
    </source>
</evidence>
<name>A0A2U9P045_STRAS</name>
<proteinExistence type="predicted"/>
<keyword evidence="2" id="KW-1185">Reference proteome</keyword>
<organism evidence="1 2">
    <name type="scientific">Streptomyces actuosus</name>
    <dbReference type="NCBI Taxonomy" id="1885"/>
    <lineage>
        <taxon>Bacteria</taxon>
        <taxon>Bacillati</taxon>
        <taxon>Actinomycetota</taxon>
        <taxon>Actinomycetes</taxon>
        <taxon>Kitasatosporales</taxon>
        <taxon>Streptomycetaceae</taxon>
        <taxon>Streptomyces</taxon>
    </lineage>
</organism>
<reference evidence="1 2" key="1">
    <citation type="submission" date="2018-06" db="EMBL/GenBank/DDBJ databases">
        <title>The complete genome sequence of a nosiheptide producer Streptomyces actuosus ATCC 25421: deducing the ability of producing a new class III lantibiotics.</title>
        <authorList>
            <person name="Liu W."/>
            <person name="Sun F."/>
            <person name="Hu Y."/>
        </authorList>
    </citation>
    <scope>NUCLEOTIDE SEQUENCE [LARGE SCALE GENOMIC DNA]</scope>
    <source>
        <strain evidence="1 2">ATCC 25421</strain>
    </source>
</reference>
<dbReference type="KEGG" id="sact:DMT42_09875"/>
<dbReference type="EMBL" id="CP029788">
    <property type="protein sequence ID" value="AWT42591.1"/>
    <property type="molecule type" value="Genomic_DNA"/>
</dbReference>
<sequence>MADWPAVTIRKTGRTWSWSCNNDNCGWVGVDLGSQQAALREACRHLVDAFDQHHGLDHGPTWNETEQRATATCHCGYEAEEKTEAGAEDSIELHAHWLRQELPAAQAA</sequence>
<dbReference type="Proteomes" id="UP000247634">
    <property type="component" value="Chromosome"/>
</dbReference>
<protein>
    <submittedName>
        <fullName evidence="1">Uncharacterized protein</fullName>
    </submittedName>
</protein>
<evidence type="ECO:0000313" key="2">
    <source>
        <dbReference type="Proteomes" id="UP000247634"/>
    </source>
</evidence>